<sequence>MRPTLLCGLLVVGLGSGGCEAQPDSPLFFYGLARRVDGSPFGQTALSLEGARRGTVADELPVFTPYDTATTRDNGAFVLEILAGDIAPIVAGELTWPRSTFRDRFRVATPLEEGRAAFVSFTLYGTGDSELPELRVWGADLAWSETATGRALTFAPPPPAPAPPQGVVVSADDTTPSPGAPSGDLVDVSIPKPELQLHGKEGLVWHEDAVTSPRLLSPWLLEDFVTPEVQVRAVSANAWHRDALTSDEAWLQFRIEWRSERLPLPEGTLRPLSRGARCLPALDAPCPFTDGLLTEKRTSELWPLETSSYPRRVGVRLEAPARISRVVIRNMVTYGQEVVVEGSEDGVQWSELARRKLAESFTSGVNRGFRKESDADSPWDPPLPRYDHAFLDIPLPGGPQVQYVRLVCLSIPPSEAEVTSLAELSLFE</sequence>
<protein>
    <submittedName>
        <fullName evidence="1">Uncharacterized protein</fullName>
    </submittedName>
</protein>
<evidence type="ECO:0000313" key="1">
    <source>
        <dbReference type="EMBL" id="NBC43328.1"/>
    </source>
</evidence>
<dbReference type="SUPFAM" id="SSF49785">
    <property type="entry name" value="Galactose-binding domain-like"/>
    <property type="match status" value="1"/>
</dbReference>
<dbReference type="Gene3D" id="2.60.120.260">
    <property type="entry name" value="Galactose-binding domain-like"/>
    <property type="match status" value="1"/>
</dbReference>
<dbReference type="EMBL" id="JAAAPK010000007">
    <property type="protein sequence ID" value="NBC43328.1"/>
    <property type="molecule type" value="Genomic_DNA"/>
</dbReference>
<evidence type="ECO:0000313" key="2">
    <source>
        <dbReference type="Proteomes" id="UP000537825"/>
    </source>
</evidence>
<organism evidence="1 2">
    <name type="scientific">Corallococcus exiguus</name>
    <dbReference type="NCBI Taxonomy" id="83462"/>
    <lineage>
        <taxon>Bacteria</taxon>
        <taxon>Pseudomonadati</taxon>
        <taxon>Myxococcota</taxon>
        <taxon>Myxococcia</taxon>
        <taxon>Myxococcales</taxon>
        <taxon>Cystobacterineae</taxon>
        <taxon>Myxococcaceae</taxon>
        <taxon>Corallococcus</taxon>
    </lineage>
</organism>
<proteinExistence type="predicted"/>
<name>A0A7X4YD94_9BACT</name>
<keyword evidence="2" id="KW-1185">Reference proteome</keyword>
<dbReference type="PROSITE" id="PS51257">
    <property type="entry name" value="PROKAR_LIPOPROTEIN"/>
    <property type="match status" value="1"/>
</dbReference>
<dbReference type="RefSeq" id="WP_139915284.1">
    <property type="nucleotide sequence ID" value="NZ_CBCSLE010000017.1"/>
</dbReference>
<dbReference type="InterPro" id="IPR008979">
    <property type="entry name" value="Galactose-bd-like_sf"/>
</dbReference>
<reference evidence="1 2" key="1">
    <citation type="submission" date="2020-01" db="EMBL/GenBank/DDBJ databases">
        <title>The draft genome sequence of Corallococcus exiguus DSM 14696.</title>
        <authorList>
            <person name="Zhang X."/>
            <person name="Zhu H."/>
        </authorList>
    </citation>
    <scope>NUCLEOTIDE SEQUENCE [LARGE SCALE GENOMIC DNA]</scope>
    <source>
        <strain evidence="1 2">DSM 14696</strain>
    </source>
</reference>
<accession>A0A7X4YD94</accession>
<gene>
    <name evidence="1" type="ORF">GTZ93_26340</name>
</gene>
<dbReference type="Proteomes" id="UP000537825">
    <property type="component" value="Unassembled WGS sequence"/>
</dbReference>
<dbReference type="AlphaFoldDB" id="A0A7X4YD94"/>
<comment type="caution">
    <text evidence="1">The sequence shown here is derived from an EMBL/GenBank/DDBJ whole genome shotgun (WGS) entry which is preliminary data.</text>
</comment>